<reference evidence="2 3" key="1">
    <citation type="journal article" date="2009" name="Genome Res.">
        <title>Complete genome of the cellulolytic thermophile Acidothermus cellulolyticus 11B provides insights into its ecophysiological and evolutionary adaptations.</title>
        <authorList>
            <person name="Barabote R.D."/>
            <person name="Xie G."/>
            <person name="Leu D.H."/>
            <person name="Normand P."/>
            <person name="Necsulea A."/>
            <person name="Daubin V."/>
            <person name="Medigue C."/>
            <person name="Adney W.S."/>
            <person name="Xu X.C."/>
            <person name="Lapidus A."/>
            <person name="Parales R.E."/>
            <person name="Detter C."/>
            <person name="Pujic P."/>
            <person name="Bruce D."/>
            <person name="Lavire C."/>
            <person name="Challacombe J.F."/>
            <person name="Brettin T.S."/>
            <person name="Berry A.M."/>
        </authorList>
    </citation>
    <scope>NUCLEOTIDE SEQUENCE [LARGE SCALE GENOMIC DNA]</scope>
    <source>
        <strain evidence="3">ATCC 43068 / DSM 8971 / 11B</strain>
    </source>
</reference>
<dbReference type="EMBL" id="CP000481">
    <property type="protein sequence ID" value="ABK53917.1"/>
    <property type="molecule type" value="Genomic_DNA"/>
</dbReference>
<dbReference type="Gene3D" id="3.30.200.20">
    <property type="entry name" value="Phosphorylase Kinase, domain 1"/>
    <property type="match status" value="1"/>
</dbReference>
<dbReference type="InterPro" id="IPR011009">
    <property type="entry name" value="Kinase-like_dom_sf"/>
</dbReference>
<dbReference type="STRING" id="351607.Acel_2145"/>
<proteinExistence type="predicted"/>
<keyword evidence="3" id="KW-1185">Reference proteome</keyword>
<evidence type="ECO:0000313" key="3">
    <source>
        <dbReference type="Proteomes" id="UP000008221"/>
    </source>
</evidence>
<gene>
    <name evidence="2" type="ordered locus">Acel_2145</name>
</gene>
<dbReference type="GO" id="GO:0005524">
    <property type="term" value="F:ATP binding"/>
    <property type="evidence" value="ECO:0007669"/>
    <property type="project" value="InterPro"/>
</dbReference>
<feature type="domain" description="Protein kinase" evidence="1">
    <location>
        <begin position="23"/>
        <end position="372"/>
    </location>
</feature>
<dbReference type="GO" id="GO:0004672">
    <property type="term" value="F:protein kinase activity"/>
    <property type="evidence" value="ECO:0007669"/>
    <property type="project" value="InterPro"/>
</dbReference>
<dbReference type="InParanoid" id="A0LWV7"/>
<sequence>MSSVSTLTAGTVLAGRYRLERPLDVAPSHGATASHAVWSARDDLLARPVAVRIHRTGEYAGQASFGDVRGAARLVHPALLRIYDAGEGDDFGYLVTELPAGETLEDRLHAGPLDPAEAAALLLVLADGVARAHAAGFCRFSITPHTVRLLPTGQPRLDSVPVAETGDPTGIADDVRALGWLGYAAATAKWPGPPRLSSLPPAPRVEGALCTVRQVRGGVPRNFDDIISRLIGLSGPPITSADELATQLEQQQRIEDVEETREFAPVPAAQRTRWVPGRGQRWSLAAALVLLIAGLIGLFRNNSGGYLQFPHHTGPAQQTVPARSPSPAPVVIHPASIEEFDPYGDHTDPHVKEAPAAIDGDPETAWHTQTFFSPAFGNIKPGVGLLVDLGASRHVATIDVRMLNAGATVALYASDTAPHTERDMQHIATSADAGLTVSFRPDQAHRYWLLWLTRLPPARGGYASGISEITFRS</sequence>
<dbReference type="InterPro" id="IPR000719">
    <property type="entry name" value="Prot_kinase_dom"/>
</dbReference>
<protein>
    <recommendedName>
        <fullName evidence="1">Protein kinase domain-containing protein</fullName>
    </recommendedName>
</protein>
<dbReference type="SUPFAM" id="SSF56112">
    <property type="entry name" value="Protein kinase-like (PK-like)"/>
    <property type="match status" value="1"/>
</dbReference>
<name>A0LWV7_ACIC1</name>
<dbReference type="AlphaFoldDB" id="A0LWV7"/>
<dbReference type="HOGENOM" id="CLU_021353_0_0_11"/>
<evidence type="ECO:0000259" key="1">
    <source>
        <dbReference type="PROSITE" id="PS50011"/>
    </source>
</evidence>
<dbReference type="RefSeq" id="WP_011720980.1">
    <property type="nucleotide sequence ID" value="NC_008578.1"/>
</dbReference>
<dbReference type="Gene3D" id="1.10.510.10">
    <property type="entry name" value="Transferase(Phosphotransferase) domain 1"/>
    <property type="match status" value="1"/>
</dbReference>
<dbReference type="OrthoDB" id="9786339at2"/>
<dbReference type="KEGG" id="ace:Acel_2145"/>
<organism evidence="2 3">
    <name type="scientific">Acidothermus cellulolyticus (strain ATCC 43068 / DSM 8971 / 11B)</name>
    <dbReference type="NCBI Taxonomy" id="351607"/>
    <lineage>
        <taxon>Bacteria</taxon>
        <taxon>Bacillati</taxon>
        <taxon>Actinomycetota</taxon>
        <taxon>Actinomycetes</taxon>
        <taxon>Acidothermales</taxon>
        <taxon>Acidothermaceae</taxon>
        <taxon>Acidothermus</taxon>
    </lineage>
</organism>
<dbReference type="Proteomes" id="UP000008221">
    <property type="component" value="Chromosome"/>
</dbReference>
<dbReference type="eggNOG" id="COG0515">
    <property type="taxonomic scope" value="Bacteria"/>
</dbReference>
<evidence type="ECO:0000313" key="2">
    <source>
        <dbReference type="EMBL" id="ABK53917.1"/>
    </source>
</evidence>
<dbReference type="PROSITE" id="PS50011">
    <property type="entry name" value="PROTEIN_KINASE_DOM"/>
    <property type="match status" value="1"/>
</dbReference>
<accession>A0LWV7</accession>